<keyword evidence="2" id="KW-0863">Zinc-finger</keyword>
<feature type="domain" description="A20-type" evidence="5">
    <location>
        <begin position="13"/>
        <end position="47"/>
    </location>
</feature>
<dbReference type="PANTHER" id="PTHR23101:SF122">
    <property type="entry name" value="RABAPTIN-5-ASSOCIATED EXCHANGE FACTOR FOR RAB5"/>
    <property type="match status" value="1"/>
</dbReference>
<dbReference type="PROSITE" id="PS51036">
    <property type="entry name" value="ZF_A20"/>
    <property type="match status" value="1"/>
</dbReference>
<dbReference type="InterPro" id="IPR002653">
    <property type="entry name" value="Znf_A20"/>
</dbReference>
<dbReference type="GO" id="GO:0030139">
    <property type="term" value="C:endocytic vesicle"/>
    <property type="evidence" value="ECO:0007669"/>
    <property type="project" value="TreeGrafter"/>
</dbReference>
<keyword evidence="8" id="KW-1185">Reference proteome</keyword>
<evidence type="ECO:0000259" key="5">
    <source>
        <dbReference type="PROSITE" id="PS51036"/>
    </source>
</evidence>
<dbReference type="GO" id="GO:0031267">
    <property type="term" value="F:small GTPase binding"/>
    <property type="evidence" value="ECO:0007669"/>
    <property type="project" value="TreeGrafter"/>
</dbReference>
<dbReference type="Gene3D" id="1.20.5.4770">
    <property type="match status" value="1"/>
</dbReference>
<feature type="compositionally biased region" description="Polar residues" evidence="4">
    <location>
        <begin position="422"/>
        <end position="445"/>
    </location>
</feature>
<evidence type="ECO:0000259" key="6">
    <source>
        <dbReference type="PROSITE" id="PS51205"/>
    </source>
</evidence>
<reference evidence="7 8" key="1">
    <citation type="submission" date="2020-06" db="EMBL/GenBank/DDBJ databases">
        <authorList>
            <person name="Li R."/>
            <person name="Bekaert M."/>
        </authorList>
    </citation>
    <scope>NUCLEOTIDE SEQUENCE [LARGE SCALE GENOMIC DNA]</scope>
    <source>
        <strain evidence="8">wild</strain>
    </source>
</reference>
<dbReference type="PANTHER" id="PTHR23101">
    <property type="entry name" value="RAB GDP/GTP EXCHANGE FACTOR"/>
    <property type="match status" value="1"/>
</dbReference>
<organism evidence="7 8">
    <name type="scientific">Mytilus coruscus</name>
    <name type="common">Sea mussel</name>
    <dbReference type="NCBI Taxonomy" id="42192"/>
    <lineage>
        <taxon>Eukaryota</taxon>
        <taxon>Metazoa</taxon>
        <taxon>Spiralia</taxon>
        <taxon>Lophotrochozoa</taxon>
        <taxon>Mollusca</taxon>
        <taxon>Bivalvia</taxon>
        <taxon>Autobranchia</taxon>
        <taxon>Pteriomorphia</taxon>
        <taxon>Mytilida</taxon>
        <taxon>Mytiloidea</taxon>
        <taxon>Mytilidae</taxon>
        <taxon>Mytilinae</taxon>
        <taxon>Mytilus</taxon>
    </lineage>
</organism>
<evidence type="ECO:0000313" key="8">
    <source>
        <dbReference type="Proteomes" id="UP000507470"/>
    </source>
</evidence>
<dbReference type="InterPro" id="IPR037191">
    <property type="entry name" value="VPS9_dom_sf"/>
</dbReference>
<evidence type="ECO:0000256" key="4">
    <source>
        <dbReference type="SAM" id="MobiDB-lite"/>
    </source>
</evidence>
<dbReference type="GO" id="GO:0016192">
    <property type="term" value="P:vesicle-mediated transport"/>
    <property type="evidence" value="ECO:0007669"/>
    <property type="project" value="InterPro"/>
</dbReference>
<name>A0A6J8BCN4_MYTCO</name>
<feature type="domain" description="VPS9" evidence="6">
    <location>
        <begin position="156"/>
        <end position="304"/>
    </location>
</feature>
<proteinExistence type="predicted"/>
<evidence type="ECO:0000256" key="2">
    <source>
        <dbReference type="ARBA" id="ARBA00022771"/>
    </source>
</evidence>
<dbReference type="Pfam" id="PF02204">
    <property type="entry name" value="VPS9"/>
    <property type="match status" value="1"/>
</dbReference>
<dbReference type="GO" id="GO:0003677">
    <property type="term" value="F:DNA binding"/>
    <property type="evidence" value="ECO:0007669"/>
    <property type="project" value="InterPro"/>
</dbReference>
<dbReference type="SMART" id="SM00259">
    <property type="entry name" value="ZnF_A20"/>
    <property type="match status" value="1"/>
</dbReference>
<protein>
    <submittedName>
        <fullName evidence="7">RABGEF1</fullName>
    </submittedName>
</protein>
<feature type="region of interest" description="Disordered" evidence="4">
    <location>
        <begin position="390"/>
        <end position="445"/>
    </location>
</feature>
<evidence type="ECO:0000313" key="7">
    <source>
        <dbReference type="EMBL" id="CAC5379887.1"/>
    </source>
</evidence>
<dbReference type="SUPFAM" id="SSF57716">
    <property type="entry name" value="Glucocorticoid receptor-like (DNA-binding domain)"/>
    <property type="match status" value="1"/>
</dbReference>
<dbReference type="Pfam" id="PF01754">
    <property type="entry name" value="zf-A20"/>
    <property type="match status" value="1"/>
</dbReference>
<dbReference type="InterPro" id="IPR045046">
    <property type="entry name" value="Vps9-like"/>
</dbReference>
<dbReference type="GO" id="GO:0005085">
    <property type="term" value="F:guanyl-nucleotide exchange factor activity"/>
    <property type="evidence" value="ECO:0007669"/>
    <property type="project" value="InterPro"/>
</dbReference>
<dbReference type="GO" id="GO:0008270">
    <property type="term" value="F:zinc ion binding"/>
    <property type="evidence" value="ECO:0007669"/>
    <property type="project" value="UniProtKB-KW"/>
</dbReference>
<evidence type="ECO:0000256" key="1">
    <source>
        <dbReference type="ARBA" id="ARBA00022723"/>
    </source>
</evidence>
<keyword evidence="1" id="KW-0479">Metal-binding</keyword>
<dbReference type="SUPFAM" id="SSF109993">
    <property type="entry name" value="VPS9 domain"/>
    <property type="match status" value="1"/>
</dbReference>
<keyword evidence="3" id="KW-0862">Zinc</keyword>
<dbReference type="Gene3D" id="1.20.1050.80">
    <property type="entry name" value="VPS9 domain"/>
    <property type="match status" value="1"/>
</dbReference>
<sequence length="445" mass="50399">MSATIAKKGFHLNKDDLLCDNGCGFYGNPNWQGFCSKCYKEVYHKAKQAKQDHDEQQQSKSKPSLEEVPPSFSKFAEKKTQQTNKRSHTVKSIFRKGPSKESQTQEKTSKPVTGRPLNTDTQQVGAEFAKFLQTLRKNTAVDLSKHIKAIVDKMGTITEAPVEEMSEVVQDFYQTLLDRMANNALYKGYSQDILDKAMFYIEKIIDMNSKKSPPDKLDCVTRCCKHIFDILKVSLEGPANADDFLPALIYIVLKANPPQLQSNIQYITRFANPSRLMSGEAGYYFTNLCCVVSFIENINAESLNLTQDQYDRYMSGEAIPPQRGNEYMCEGLRLMYDNLKTLSDLKQRQEKVMADTLQLQEDMKDFKDSFKQEIQDVLERTPLTIKPSKMKVNLDDDSGSLSDLPTPLMPMMAPVSGDMLNEDQSNLNNTPSIDNHEQMLSSSNG</sequence>
<dbReference type="AlphaFoldDB" id="A0A6J8BCN4"/>
<feature type="region of interest" description="Disordered" evidence="4">
    <location>
        <begin position="48"/>
        <end position="119"/>
    </location>
</feature>
<dbReference type="OrthoDB" id="300289at2759"/>
<dbReference type="GO" id="GO:0005829">
    <property type="term" value="C:cytosol"/>
    <property type="evidence" value="ECO:0007669"/>
    <property type="project" value="TreeGrafter"/>
</dbReference>
<feature type="compositionally biased region" description="Basic and acidic residues" evidence="4">
    <location>
        <begin position="48"/>
        <end position="57"/>
    </location>
</feature>
<gene>
    <name evidence="7" type="ORF">MCOR_15892</name>
</gene>
<dbReference type="SMART" id="SM00167">
    <property type="entry name" value="VPS9"/>
    <property type="match status" value="1"/>
</dbReference>
<accession>A0A6J8BCN4</accession>
<dbReference type="Proteomes" id="UP000507470">
    <property type="component" value="Unassembled WGS sequence"/>
</dbReference>
<dbReference type="PROSITE" id="PS51205">
    <property type="entry name" value="VPS9"/>
    <property type="match status" value="1"/>
</dbReference>
<dbReference type="EMBL" id="CACVKT020002750">
    <property type="protein sequence ID" value="CAC5379887.1"/>
    <property type="molecule type" value="Genomic_DNA"/>
</dbReference>
<evidence type="ECO:0000256" key="3">
    <source>
        <dbReference type="ARBA" id="ARBA00022833"/>
    </source>
</evidence>
<dbReference type="InterPro" id="IPR003123">
    <property type="entry name" value="VPS9"/>
</dbReference>